<dbReference type="GO" id="GO:0016846">
    <property type="term" value="F:carbon-sulfur lyase activity"/>
    <property type="evidence" value="ECO:0007669"/>
    <property type="project" value="TreeGrafter"/>
</dbReference>
<dbReference type="GO" id="GO:0005737">
    <property type="term" value="C:cytoplasm"/>
    <property type="evidence" value="ECO:0007669"/>
    <property type="project" value="TreeGrafter"/>
</dbReference>
<feature type="modified residue" description="N6-(pyridoxal phosphate)lysine" evidence="3">
    <location>
        <position position="248"/>
    </location>
</feature>
<dbReference type="SUPFAM" id="SSF53383">
    <property type="entry name" value="PLP-dependent transferases"/>
    <property type="match status" value="1"/>
</dbReference>
<dbReference type="Proteomes" id="UP000246073">
    <property type="component" value="Unassembled WGS sequence"/>
</dbReference>
<keyword evidence="2 3" id="KW-0663">Pyridoxal phosphate</keyword>
<evidence type="ECO:0000256" key="1">
    <source>
        <dbReference type="ARBA" id="ARBA00001933"/>
    </source>
</evidence>
<dbReference type="EC" id="2.5.1.48" evidence="5"/>
<dbReference type="NCBIfam" id="NF005455">
    <property type="entry name" value="PRK07049.1"/>
    <property type="match status" value="1"/>
</dbReference>
<dbReference type="InterPro" id="IPR000277">
    <property type="entry name" value="Cys/Met-Metab_PyrdxlP-dep_enz"/>
</dbReference>
<dbReference type="AlphaFoldDB" id="A0A2P9HQT5"/>
<dbReference type="Gene3D" id="3.90.1150.10">
    <property type="entry name" value="Aspartate Aminotransferase, domain 1"/>
    <property type="match status" value="1"/>
</dbReference>
<sequence>MAFQEIVMTAPRPSKTSLGNHLLHPETQMLNYGYDPELSEGAVKPPVFLTSTFVFKTAEDGRDFFDFVSGRKEPPAGVGAGLVYSRFNHPNSEIVEDRLAVYEGAESSALFSSGMSAIATTLFAFARPGDVILHSQPLYGGTETLLAKTFLNFGVEAVAFADGVHEAAIEKAAEEALAKGRVSVILIETPANPTNSIVDIAAIRRVAEKIEQQQGHRPIIACDNTLLGPVFQKPLDHGADLSVYSLTKYVGGHSDLIAGAVLGSKSIVRQVKALRGAIGTQLDPHSCWMLGRSLETLGLRMERANSNARATAEFLREHPKVEKLHYLPFADENSDVGALFRRQCTGAGSTFSFDIKGGQAAAFRFLNALQILKLAVSLGGTESLASHPAAMTHSGVPLEVRERIGVLESTIRLSIGIEHPDDLIADLAQALDVA</sequence>
<dbReference type="PIRSF" id="PIRSF001434">
    <property type="entry name" value="CGS"/>
    <property type="match status" value="1"/>
</dbReference>
<dbReference type="Pfam" id="PF01053">
    <property type="entry name" value="Cys_Met_Meta_PP"/>
    <property type="match status" value="1"/>
</dbReference>
<proteinExistence type="inferred from homology"/>
<evidence type="ECO:0000256" key="4">
    <source>
        <dbReference type="RuleBase" id="RU362118"/>
    </source>
</evidence>
<dbReference type="FunFam" id="3.40.640.10:FF:000046">
    <property type="entry name" value="Cystathionine gamma-lyase"/>
    <property type="match status" value="1"/>
</dbReference>
<evidence type="ECO:0000256" key="2">
    <source>
        <dbReference type="ARBA" id="ARBA00022898"/>
    </source>
</evidence>
<organism evidence="5 6">
    <name type="scientific">Ochrobactrum soli</name>
    <dbReference type="NCBI Taxonomy" id="2448455"/>
    <lineage>
        <taxon>Bacteria</taxon>
        <taxon>Pseudomonadati</taxon>
        <taxon>Pseudomonadota</taxon>
        <taxon>Alphaproteobacteria</taxon>
        <taxon>Hyphomicrobiales</taxon>
        <taxon>Brucellaceae</taxon>
        <taxon>Brucella/Ochrobactrum group</taxon>
        <taxon>Ochrobactrum</taxon>
    </lineage>
</organism>
<dbReference type="PANTHER" id="PTHR11808">
    <property type="entry name" value="TRANS-SULFURATION ENZYME FAMILY MEMBER"/>
    <property type="match status" value="1"/>
</dbReference>
<dbReference type="PROSITE" id="PS00868">
    <property type="entry name" value="CYS_MET_METAB_PP"/>
    <property type="match status" value="1"/>
</dbReference>
<dbReference type="CDD" id="cd00614">
    <property type="entry name" value="CGS_like"/>
    <property type="match status" value="1"/>
</dbReference>
<comment type="similarity">
    <text evidence="4">Belongs to the trans-sulfuration enzymes family.</text>
</comment>
<dbReference type="InterPro" id="IPR015424">
    <property type="entry name" value="PyrdxlP-dep_Trfase"/>
</dbReference>
<comment type="cofactor">
    <cofactor evidence="1 4">
        <name>pyridoxal 5'-phosphate</name>
        <dbReference type="ChEBI" id="CHEBI:597326"/>
    </cofactor>
</comment>
<evidence type="ECO:0000256" key="3">
    <source>
        <dbReference type="PIRSR" id="PIRSR001434-2"/>
    </source>
</evidence>
<dbReference type="GO" id="GO:0003962">
    <property type="term" value="F:cystathionine gamma-synthase activity"/>
    <property type="evidence" value="ECO:0007669"/>
    <property type="project" value="UniProtKB-EC"/>
</dbReference>
<dbReference type="InterPro" id="IPR015421">
    <property type="entry name" value="PyrdxlP-dep_Trfase_major"/>
</dbReference>
<dbReference type="InterPro" id="IPR015422">
    <property type="entry name" value="PyrdxlP-dep_Trfase_small"/>
</dbReference>
<name>A0A2P9HQT5_9HYPH</name>
<evidence type="ECO:0000313" key="6">
    <source>
        <dbReference type="Proteomes" id="UP000246073"/>
    </source>
</evidence>
<reference evidence="6" key="1">
    <citation type="submission" date="2017-12" db="EMBL/GenBank/DDBJ databases">
        <authorList>
            <person name="Diaz M."/>
        </authorList>
    </citation>
    <scope>NUCLEOTIDE SEQUENCE [LARGE SCALE GENOMIC DNA]</scope>
    <source>
        <strain evidence="6">FI11154</strain>
    </source>
</reference>
<protein>
    <submittedName>
        <fullName evidence="5">Cystathionine gamma-synthase</fullName>
        <ecNumber evidence="5">2.5.1.48</ecNumber>
    </submittedName>
</protein>
<dbReference type="PANTHER" id="PTHR11808:SF86">
    <property type="entry name" value="METHIONINE GAMMA-LYASE"/>
    <property type="match status" value="1"/>
</dbReference>
<evidence type="ECO:0000313" key="5">
    <source>
        <dbReference type="EMBL" id="SPL66497.1"/>
    </source>
</evidence>
<dbReference type="GO" id="GO:0019346">
    <property type="term" value="P:transsulfuration"/>
    <property type="evidence" value="ECO:0007669"/>
    <property type="project" value="InterPro"/>
</dbReference>
<accession>A0A2P9HQT5</accession>
<dbReference type="EMBL" id="OOFM01000005">
    <property type="protein sequence ID" value="SPL66497.1"/>
    <property type="molecule type" value="Genomic_DNA"/>
</dbReference>
<dbReference type="InterPro" id="IPR054542">
    <property type="entry name" value="Cys_met_metab_PP"/>
</dbReference>
<dbReference type="GO" id="GO:0030170">
    <property type="term" value="F:pyridoxal phosphate binding"/>
    <property type="evidence" value="ECO:0007669"/>
    <property type="project" value="InterPro"/>
</dbReference>
<keyword evidence="5" id="KW-0808">Transferase</keyword>
<dbReference type="Gene3D" id="3.40.640.10">
    <property type="entry name" value="Type I PLP-dependent aspartate aminotransferase-like (Major domain)"/>
    <property type="match status" value="1"/>
</dbReference>
<gene>
    <name evidence="5" type="ORF">OHAE_2364</name>
</gene>